<feature type="transmembrane region" description="Helical" evidence="1">
    <location>
        <begin position="38"/>
        <end position="62"/>
    </location>
</feature>
<dbReference type="PANTHER" id="PTHR45907">
    <property type="entry name" value="SERPENTINE RECEPTOR, CLASS J"/>
    <property type="match status" value="1"/>
</dbReference>
<sequence length="284" mass="33268">MNLLTSIFESLVPLSSDGFNYHFIVFAPHGILFEYINLAQFCIAVRCSMCAYTYGILIVHFVYRYFAICHIEYTVNFFKPQFLILIIFFTFSYGTMWMAIIFQWLWPNDSSRYLVDQGFRETYGESSYNIPMILTNYEWPIENWKTNGLVGMGLATLNSVVALSIDAILAWKIHSALKIFNISPVIRKLHRNLLITLITQTTIPTIATFVPCMIAWYYPFFGLKWGYFNNSFLIPFISFYPAIDPIVITLSITNYRNVLVSFFINRLETEDMRTRWRSIFRIDG</sequence>
<keyword evidence="1" id="KW-1133">Transmembrane helix</keyword>
<feature type="transmembrane region" description="Helical" evidence="1">
    <location>
        <begin position="192"/>
        <end position="220"/>
    </location>
</feature>
<comment type="caution">
    <text evidence="2">The sequence shown here is derived from an EMBL/GenBank/DDBJ whole genome shotgun (WGS) entry which is preliminary data.</text>
</comment>
<gene>
    <name evidence="2" type="ORF">CAMP_LOCUS7667</name>
</gene>
<feature type="transmembrane region" description="Helical" evidence="1">
    <location>
        <begin position="232"/>
        <end position="252"/>
    </location>
</feature>
<feature type="transmembrane region" description="Helical" evidence="1">
    <location>
        <begin position="149"/>
        <end position="171"/>
    </location>
</feature>
<feature type="transmembrane region" description="Helical" evidence="1">
    <location>
        <begin position="82"/>
        <end position="106"/>
    </location>
</feature>
<dbReference type="SUPFAM" id="SSF81321">
    <property type="entry name" value="Family A G protein-coupled receptor-like"/>
    <property type="match status" value="1"/>
</dbReference>
<protein>
    <submittedName>
        <fullName evidence="2">Uncharacterized protein</fullName>
    </submittedName>
</protein>
<dbReference type="EMBL" id="CANHGI010000003">
    <property type="protein sequence ID" value="CAI5445030.1"/>
    <property type="molecule type" value="Genomic_DNA"/>
</dbReference>
<dbReference type="PANTHER" id="PTHR45907:SF16">
    <property type="entry name" value="SERPENTINE RECEPTOR, CLASS J"/>
    <property type="match status" value="1"/>
</dbReference>
<dbReference type="OrthoDB" id="5783895at2759"/>
<proteinExistence type="predicted"/>
<keyword evidence="1" id="KW-0812">Transmembrane</keyword>
<evidence type="ECO:0000256" key="1">
    <source>
        <dbReference type="SAM" id="Phobius"/>
    </source>
</evidence>
<name>A0A9P1N245_9PELO</name>
<evidence type="ECO:0000313" key="3">
    <source>
        <dbReference type="Proteomes" id="UP001152747"/>
    </source>
</evidence>
<dbReference type="Proteomes" id="UP001152747">
    <property type="component" value="Unassembled WGS sequence"/>
</dbReference>
<dbReference type="Pfam" id="PF10319">
    <property type="entry name" value="7TM_GPCR_Srj"/>
    <property type="match status" value="1"/>
</dbReference>
<keyword evidence="1" id="KW-0472">Membrane</keyword>
<dbReference type="InterPro" id="IPR019423">
    <property type="entry name" value="7TM_GPCR_serpentine_rcpt_Srj"/>
</dbReference>
<organism evidence="2 3">
    <name type="scientific">Caenorhabditis angaria</name>
    <dbReference type="NCBI Taxonomy" id="860376"/>
    <lineage>
        <taxon>Eukaryota</taxon>
        <taxon>Metazoa</taxon>
        <taxon>Ecdysozoa</taxon>
        <taxon>Nematoda</taxon>
        <taxon>Chromadorea</taxon>
        <taxon>Rhabditida</taxon>
        <taxon>Rhabditina</taxon>
        <taxon>Rhabditomorpha</taxon>
        <taxon>Rhabditoidea</taxon>
        <taxon>Rhabditidae</taxon>
        <taxon>Peloderinae</taxon>
        <taxon>Caenorhabditis</taxon>
    </lineage>
</organism>
<keyword evidence="3" id="KW-1185">Reference proteome</keyword>
<dbReference type="AlphaFoldDB" id="A0A9P1N245"/>
<evidence type="ECO:0000313" key="2">
    <source>
        <dbReference type="EMBL" id="CAI5445030.1"/>
    </source>
</evidence>
<accession>A0A9P1N245</accession>
<reference evidence="2" key="1">
    <citation type="submission" date="2022-11" db="EMBL/GenBank/DDBJ databases">
        <authorList>
            <person name="Kikuchi T."/>
        </authorList>
    </citation>
    <scope>NUCLEOTIDE SEQUENCE</scope>
    <source>
        <strain evidence="2">PS1010</strain>
    </source>
</reference>